<evidence type="ECO:0000313" key="3">
    <source>
        <dbReference type="EMBL" id="MBK1836053.1"/>
    </source>
</evidence>
<dbReference type="PANTHER" id="PTHR43048:SF3">
    <property type="entry name" value="METHYLMALONYL-COA EPIMERASE, MITOCHONDRIAL"/>
    <property type="match status" value="1"/>
</dbReference>
<dbReference type="Pfam" id="PF00903">
    <property type="entry name" value="Glyoxalase"/>
    <property type="match status" value="1"/>
</dbReference>
<accession>A0ABS1EY62</accession>
<dbReference type="Proteomes" id="UP000652760">
    <property type="component" value="Unassembled WGS sequence"/>
</dbReference>
<dbReference type="PROSITE" id="PS51318">
    <property type="entry name" value="TAT"/>
    <property type="match status" value="1"/>
</dbReference>
<dbReference type="InterPro" id="IPR051785">
    <property type="entry name" value="MMCE/EMCE_epimerase"/>
</dbReference>
<reference evidence="4" key="1">
    <citation type="submission" date="2021-01" db="EMBL/GenBank/DDBJ databases">
        <title>Genome public.</title>
        <authorList>
            <person name="Liu C."/>
            <person name="Sun Q."/>
        </authorList>
    </citation>
    <scope>NUCLEOTIDE SEQUENCE [LARGE SCALE GENOMIC DNA]</scope>
    <source>
        <strain evidence="4">YIM B02556</strain>
    </source>
</reference>
<organism evidence="3 4">
    <name type="scientific">Azospirillum endophyticum</name>
    <dbReference type="NCBI Taxonomy" id="2800326"/>
    <lineage>
        <taxon>Bacteria</taxon>
        <taxon>Pseudomonadati</taxon>
        <taxon>Pseudomonadota</taxon>
        <taxon>Alphaproteobacteria</taxon>
        <taxon>Rhodospirillales</taxon>
        <taxon>Azospirillaceae</taxon>
        <taxon>Azospirillum</taxon>
    </lineage>
</organism>
<dbReference type="PANTHER" id="PTHR43048">
    <property type="entry name" value="METHYLMALONYL-COA EPIMERASE"/>
    <property type="match status" value="1"/>
</dbReference>
<evidence type="ECO:0000256" key="1">
    <source>
        <dbReference type="ARBA" id="ARBA00022723"/>
    </source>
</evidence>
<proteinExistence type="predicted"/>
<evidence type="ECO:0000259" key="2">
    <source>
        <dbReference type="PROSITE" id="PS51819"/>
    </source>
</evidence>
<dbReference type="SUPFAM" id="SSF54593">
    <property type="entry name" value="Glyoxalase/Bleomycin resistance protein/Dihydroxybiphenyl dioxygenase"/>
    <property type="match status" value="1"/>
</dbReference>
<evidence type="ECO:0000313" key="4">
    <source>
        <dbReference type="Proteomes" id="UP000652760"/>
    </source>
</evidence>
<gene>
    <name evidence="3" type="ORF">JHL17_01395</name>
</gene>
<comment type="caution">
    <text evidence="3">The sequence shown here is derived from an EMBL/GenBank/DDBJ whole genome shotgun (WGS) entry which is preliminary data.</text>
</comment>
<protein>
    <submittedName>
        <fullName evidence="3">VOC family protein</fullName>
    </submittedName>
</protein>
<dbReference type="Gene3D" id="3.10.180.10">
    <property type="entry name" value="2,3-Dihydroxybiphenyl 1,2-Dioxygenase, domain 1"/>
    <property type="match status" value="1"/>
</dbReference>
<feature type="domain" description="VOC" evidence="2">
    <location>
        <begin position="61"/>
        <end position="240"/>
    </location>
</feature>
<dbReference type="RefSeq" id="WP_200190267.1">
    <property type="nucleotide sequence ID" value="NZ_JAENHM010000004.1"/>
</dbReference>
<dbReference type="InterPro" id="IPR029068">
    <property type="entry name" value="Glyas_Bleomycin-R_OHBP_Dase"/>
</dbReference>
<dbReference type="InterPro" id="IPR037523">
    <property type="entry name" value="VOC_core"/>
</dbReference>
<dbReference type="EMBL" id="JAENHM010000004">
    <property type="protein sequence ID" value="MBK1836053.1"/>
    <property type="molecule type" value="Genomic_DNA"/>
</dbReference>
<keyword evidence="1" id="KW-0479">Metal-binding</keyword>
<keyword evidence="4" id="KW-1185">Reference proteome</keyword>
<dbReference type="PROSITE" id="PS51819">
    <property type="entry name" value="VOC"/>
    <property type="match status" value="1"/>
</dbReference>
<name>A0ABS1EY62_9PROT</name>
<dbReference type="InterPro" id="IPR004360">
    <property type="entry name" value="Glyas_Fos-R_dOase_dom"/>
</dbReference>
<sequence length="283" mass="31082">MDSVRKDDATNLGRRDVLRTTGAVLAIGAATGLGGQAIAQTGGSVSAASRNAAPLGLRLQGVQHFGLTVQNMERAYEFYTEVLGGTEVFRHGDFQGDPVQNTLLADQEIRANELHVDPATIGVPNLRDGDQRLDVRFIQFDNVVIELLQYRNADQPMGGPNSFAPPLENMSPAFPRMMHICFHVADDVDFNRFITDLEAESARRGMTQVRANRTIRVRSEAERRAAPQDTNTNKVTVAPSDGWELIYCKGPEGEQLEFVKAIGPVKQRFATAFAGRQRARSSL</sequence>
<dbReference type="InterPro" id="IPR006311">
    <property type="entry name" value="TAT_signal"/>
</dbReference>